<dbReference type="GeneID" id="34465263"/>
<dbReference type="STRING" id="1160497.A0A1L9VLR3"/>
<dbReference type="VEuPathDB" id="FungiDB:ASPGLDRAFT_66300"/>
<keyword evidence="2" id="KW-1185">Reference proteome</keyword>
<dbReference type="OrthoDB" id="2104739at2759"/>
<gene>
    <name evidence="1" type="ORF">ASPGLDRAFT_66300</name>
</gene>
<dbReference type="RefSeq" id="XP_022401522.1">
    <property type="nucleotide sequence ID" value="XM_022549003.1"/>
</dbReference>
<accession>A0A1L9VLR3</accession>
<protein>
    <submittedName>
        <fullName evidence="1">Uncharacterized protein</fullName>
    </submittedName>
</protein>
<dbReference type="EMBL" id="KV878896">
    <property type="protein sequence ID" value="OJJ84824.1"/>
    <property type="molecule type" value="Genomic_DNA"/>
</dbReference>
<evidence type="ECO:0000313" key="1">
    <source>
        <dbReference type="EMBL" id="OJJ84824.1"/>
    </source>
</evidence>
<name>A0A1L9VLR3_ASPGL</name>
<dbReference type="Proteomes" id="UP000184300">
    <property type="component" value="Unassembled WGS sequence"/>
</dbReference>
<dbReference type="AlphaFoldDB" id="A0A1L9VLR3"/>
<reference evidence="2" key="1">
    <citation type="journal article" date="2017" name="Genome Biol.">
        <title>Comparative genomics reveals high biological diversity and specific adaptations in the industrially and medically important fungal genus Aspergillus.</title>
        <authorList>
            <person name="de Vries R.P."/>
            <person name="Riley R."/>
            <person name="Wiebenga A."/>
            <person name="Aguilar-Osorio G."/>
            <person name="Amillis S."/>
            <person name="Uchima C.A."/>
            <person name="Anderluh G."/>
            <person name="Asadollahi M."/>
            <person name="Askin M."/>
            <person name="Barry K."/>
            <person name="Battaglia E."/>
            <person name="Bayram O."/>
            <person name="Benocci T."/>
            <person name="Braus-Stromeyer S.A."/>
            <person name="Caldana C."/>
            <person name="Canovas D."/>
            <person name="Cerqueira G.C."/>
            <person name="Chen F."/>
            <person name="Chen W."/>
            <person name="Choi C."/>
            <person name="Clum A."/>
            <person name="Dos Santos R.A."/>
            <person name="Damasio A.R."/>
            <person name="Diallinas G."/>
            <person name="Emri T."/>
            <person name="Fekete E."/>
            <person name="Flipphi M."/>
            <person name="Freyberg S."/>
            <person name="Gallo A."/>
            <person name="Gournas C."/>
            <person name="Habgood R."/>
            <person name="Hainaut M."/>
            <person name="Harispe M.L."/>
            <person name="Henrissat B."/>
            <person name="Hilden K.S."/>
            <person name="Hope R."/>
            <person name="Hossain A."/>
            <person name="Karabika E."/>
            <person name="Karaffa L."/>
            <person name="Karanyi Z."/>
            <person name="Krasevec N."/>
            <person name="Kuo A."/>
            <person name="Kusch H."/>
            <person name="LaButti K."/>
            <person name="Lagendijk E.L."/>
            <person name="Lapidus A."/>
            <person name="Levasseur A."/>
            <person name="Lindquist E."/>
            <person name="Lipzen A."/>
            <person name="Logrieco A.F."/>
            <person name="MacCabe A."/>
            <person name="Maekelae M.R."/>
            <person name="Malavazi I."/>
            <person name="Melin P."/>
            <person name="Meyer V."/>
            <person name="Mielnichuk N."/>
            <person name="Miskei M."/>
            <person name="Molnar A.P."/>
            <person name="Mule G."/>
            <person name="Ngan C.Y."/>
            <person name="Orejas M."/>
            <person name="Orosz E."/>
            <person name="Ouedraogo J.P."/>
            <person name="Overkamp K.M."/>
            <person name="Park H.-S."/>
            <person name="Perrone G."/>
            <person name="Piumi F."/>
            <person name="Punt P.J."/>
            <person name="Ram A.F."/>
            <person name="Ramon A."/>
            <person name="Rauscher S."/>
            <person name="Record E."/>
            <person name="Riano-Pachon D.M."/>
            <person name="Robert V."/>
            <person name="Roehrig J."/>
            <person name="Ruller R."/>
            <person name="Salamov A."/>
            <person name="Salih N.S."/>
            <person name="Samson R.A."/>
            <person name="Sandor E."/>
            <person name="Sanguinetti M."/>
            <person name="Schuetze T."/>
            <person name="Sepcic K."/>
            <person name="Shelest E."/>
            <person name="Sherlock G."/>
            <person name="Sophianopoulou V."/>
            <person name="Squina F.M."/>
            <person name="Sun H."/>
            <person name="Susca A."/>
            <person name="Todd R.B."/>
            <person name="Tsang A."/>
            <person name="Unkles S.E."/>
            <person name="van de Wiele N."/>
            <person name="van Rossen-Uffink D."/>
            <person name="Oliveira J.V."/>
            <person name="Vesth T.C."/>
            <person name="Visser J."/>
            <person name="Yu J.-H."/>
            <person name="Zhou M."/>
            <person name="Andersen M.R."/>
            <person name="Archer D.B."/>
            <person name="Baker S.E."/>
            <person name="Benoit I."/>
            <person name="Brakhage A.A."/>
            <person name="Braus G.H."/>
            <person name="Fischer R."/>
            <person name="Frisvad J.C."/>
            <person name="Goldman G.H."/>
            <person name="Houbraken J."/>
            <person name="Oakley B."/>
            <person name="Pocsi I."/>
            <person name="Scazzocchio C."/>
            <person name="Seiboth B."/>
            <person name="vanKuyk P.A."/>
            <person name="Wortman J."/>
            <person name="Dyer P.S."/>
            <person name="Grigoriev I.V."/>
        </authorList>
    </citation>
    <scope>NUCLEOTIDE SEQUENCE [LARGE SCALE GENOMIC DNA]</scope>
    <source>
        <strain evidence="2">CBS 516.65</strain>
    </source>
</reference>
<evidence type="ECO:0000313" key="2">
    <source>
        <dbReference type="Proteomes" id="UP000184300"/>
    </source>
</evidence>
<proteinExistence type="predicted"/>
<sequence>MEMPGDVHATLNSYMPLDANDDTMKLLQETFKYLPSDGRFHLAEDIIQAGAHYKLRQLAQGVVTGLLALMKVAGAKMVEITPSLMADESITRGLQQQLQEDALRRDGNKCIVSGHYDVQSEELYPDEVTADLETAHIVPFALAKFENDDEKRQIIPVWMNIFHYFPSIHSWLNFYYQNINSYGKCTDTIHQYHVKTFHWFAKGLRVFLLESGHFPLPSSILLQVHCAVAIILHATGRGEKIDQVLCNYDVTGSLASDSSTNVSQLLSVTKIALLPMIQERSMNLKPTRPKSSDVQKRPT</sequence>
<organism evidence="1 2">
    <name type="scientific">Aspergillus glaucus CBS 516.65</name>
    <dbReference type="NCBI Taxonomy" id="1160497"/>
    <lineage>
        <taxon>Eukaryota</taxon>
        <taxon>Fungi</taxon>
        <taxon>Dikarya</taxon>
        <taxon>Ascomycota</taxon>
        <taxon>Pezizomycotina</taxon>
        <taxon>Eurotiomycetes</taxon>
        <taxon>Eurotiomycetidae</taxon>
        <taxon>Eurotiales</taxon>
        <taxon>Aspergillaceae</taxon>
        <taxon>Aspergillus</taxon>
        <taxon>Aspergillus subgen. Aspergillus</taxon>
    </lineage>
</organism>